<reference evidence="1 2" key="1">
    <citation type="submission" date="2016-07" db="EMBL/GenBank/DDBJ databases">
        <title>High microdiversification within the ubiquitous acI lineage of Actinobacteria.</title>
        <authorList>
            <person name="Neuenschwander S.M."/>
            <person name="Salcher M."/>
            <person name="Ghai R."/>
            <person name="Pernthaler J."/>
        </authorList>
    </citation>
    <scope>NUCLEOTIDE SEQUENCE [LARGE SCALE GENOMIC DNA]</scope>
    <source>
        <strain evidence="1">MMS-21-155</strain>
    </source>
</reference>
<dbReference type="Proteomes" id="UP000217216">
    <property type="component" value="Chromosome"/>
</dbReference>
<dbReference type="EMBL" id="CP016770">
    <property type="protein sequence ID" value="ASY11817.1"/>
    <property type="molecule type" value="Genomic_DNA"/>
</dbReference>
<keyword evidence="2" id="KW-1185">Reference proteome</keyword>
<evidence type="ECO:0000313" key="1">
    <source>
        <dbReference type="EMBL" id="ASY11817.1"/>
    </source>
</evidence>
<sequence>MMIPKDYDSNSVTMTANNLLLLMANDLAEYIDKEMTRKQGVQWLATLKETNYAYRDFNLKDPAALLKDLARNGSSQIRQALNSRIERGFLKNYYDDINVLLGERNVWIHRQVQETTAELLDLVTTIVRVATPLGLGLLAECTAVKDSILKPLEDTISEVIMVPIPQPEAEKIAEIPAKIEEVPEVSPTPDIQISLSEIVEISANDSFEVGDAVTDRLLSHSYVLHLNGEIRNRATDEVLTEANPQSAEKLGALLIVRKPSGGRLRITEEGYLCAFFGDKWGYLATVNASEWFPDHLTNSTTKTEKGR</sequence>
<accession>A0AAC9YTS8</accession>
<evidence type="ECO:0000313" key="2">
    <source>
        <dbReference type="Proteomes" id="UP000217216"/>
    </source>
</evidence>
<protein>
    <submittedName>
        <fullName evidence="1">Uncharacterized protein</fullName>
    </submittedName>
</protein>
<name>A0AAC9YTS8_9ACTN</name>
<gene>
    <name evidence="1" type="ORF">A1s21155_02305</name>
</gene>
<dbReference type="AlphaFoldDB" id="A0AAC9YTS8"/>
<organism evidence="1 2">
    <name type="scientific">Candidatus Planktophila dulcis</name>
    <dbReference type="NCBI Taxonomy" id="1884914"/>
    <lineage>
        <taxon>Bacteria</taxon>
        <taxon>Bacillati</taxon>
        <taxon>Actinomycetota</taxon>
        <taxon>Actinomycetes</taxon>
        <taxon>Candidatus Nanopelagicales</taxon>
        <taxon>Candidatus Nanopelagicaceae</taxon>
        <taxon>Candidatus Planktophila</taxon>
    </lineage>
</organism>
<dbReference type="KEGG" id="plak:A1s21155_02305"/>
<proteinExistence type="predicted"/>